<feature type="region of interest" description="Disordered" evidence="1">
    <location>
        <begin position="155"/>
        <end position="400"/>
    </location>
</feature>
<dbReference type="InterPro" id="IPR010310">
    <property type="entry name" value="T7SS_ESAT-6-like"/>
</dbReference>
<dbReference type="Proteomes" id="UP001501231">
    <property type="component" value="Unassembled WGS sequence"/>
</dbReference>
<keyword evidence="3" id="KW-1185">Reference proteome</keyword>
<evidence type="ECO:0000313" key="2">
    <source>
        <dbReference type="EMBL" id="GAA2420031.1"/>
    </source>
</evidence>
<evidence type="ECO:0000256" key="1">
    <source>
        <dbReference type="SAM" id="MobiDB-lite"/>
    </source>
</evidence>
<dbReference type="SUPFAM" id="SSF140453">
    <property type="entry name" value="EsxAB dimer-like"/>
    <property type="match status" value="1"/>
</dbReference>
<evidence type="ECO:0008006" key="4">
    <source>
        <dbReference type="Google" id="ProtNLM"/>
    </source>
</evidence>
<protein>
    <recommendedName>
        <fullName evidence="4">WXG100 family type VII secretion target</fullName>
    </recommendedName>
</protein>
<feature type="compositionally biased region" description="Gly residues" evidence="1">
    <location>
        <begin position="285"/>
        <end position="302"/>
    </location>
</feature>
<dbReference type="InterPro" id="IPR036689">
    <property type="entry name" value="ESAT-6-like_sf"/>
</dbReference>
<reference evidence="2 3" key="1">
    <citation type="journal article" date="2019" name="Int. J. Syst. Evol. Microbiol.">
        <title>The Global Catalogue of Microorganisms (GCM) 10K type strain sequencing project: providing services to taxonomists for standard genome sequencing and annotation.</title>
        <authorList>
            <consortium name="The Broad Institute Genomics Platform"/>
            <consortium name="The Broad Institute Genome Sequencing Center for Infectious Disease"/>
            <person name="Wu L."/>
            <person name="Ma J."/>
        </authorList>
    </citation>
    <scope>NUCLEOTIDE SEQUENCE [LARGE SCALE GENOMIC DNA]</scope>
    <source>
        <strain evidence="2 3">JCM 3325</strain>
    </source>
</reference>
<sequence length="460" mass="46923">MGNDSYSLRGPQPTGSVDGLKLEQVRARLNSTSPEKVAAAGHAYNAAAAKLSTAHQELGEAITYITERWRGPAANEAVAALTKLKVTAAELADKSGQTGKALQQYGEKVLPWYKNHLPGDGFVRSGRDDEYAQKLMGRLNTRITQTHAAVPEGLSVTLPGIGQGSESARNDLSLGSGSQHGGSPAGQPGGMPLSTPAASALPPSAGPGSSGAGYDPRGAGWGSGQGNAPGLIGTDLASAPSGMPPAPGNNPGLGAPPTGAPGAAGGGGAGGLTLPPSGMVPQKPVGGGAGRGLSQGGMGTFGRGTKVGPTGLIGPGGNVIGGGPGGPGGSEEERERSTWLAEDRDIWGADAEEWAPSVIGELKPTRRNEERQIRSEHVDQRPETDSEKPRMSEEPVEKDDLDELLDELEAELDLEIVDLDEEVRSADEVEDAALDDDLDDLLDGLVHDHTGSGDDPKAAQ</sequence>
<comment type="caution">
    <text evidence="2">The sequence shown here is derived from an EMBL/GenBank/DDBJ whole genome shotgun (WGS) entry which is preliminary data.</text>
</comment>
<feature type="compositionally biased region" description="Basic and acidic residues" evidence="1">
    <location>
        <begin position="331"/>
        <end position="347"/>
    </location>
</feature>
<feature type="region of interest" description="Disordered" evidence="1">
    <location>
        <begin position="1"/>
        <end position="21"/>
    </location>
</feature>
<organism evidence="2 3">
    <name type="scientific">Actinomadura vinacea</name>
    <dbReference type="NCBI Taxonomy" id="115336"/>
    <lineage>
        <taxon>Bacteria</taxon>
        <taxon>Bacillati</taxon>
        <taxon>Actinomycetota</taxon>
        <taxon>Actinomycetes</taxon>
        <taxon>Streptosporangiales</taxon>
        <taxon>Thermomonosporaceae</taxon>
        <taxon>Actinomadura</taxon>
    </lineage>
</organism>
<feature type="compositionally biased region" description="Gly residues" evidence="1">
    <location>
        <begin position="262"/>
        <end position="271"/>
    </location>
</feature>
<proteinExistence type="predicted"/>
<dbReference type="Gene3D" id="1.20.1260.20">
    <property type="entry name" value="PPE superfamily"/>
    <property type="match status" value="1"/>
</dbReference>
<accession>A0ABN3J1M9</accession>
<feature type="compositionally biased region" description="Basic and acidic residues" evidence="1">
    <location>
        <begin position="363"/>
        <end position="395"/>
    </location>
</feature>
<name>A0ABN3J1M9_9ACTN</name>
<dbReference type="Pfam" id="PF06013">
    <property type="entry name" value="WXG100"/>
    <property type="match status" value="1"/>
</dbReference>
<dbReference type="InterPro" id="IPR038332">
    <property type="entry name" value="PPE_sf"/>
</dbReference>
<gene>
    <name evidence="2" type="ORF">GCM10010191_34020</name>
</gene>
<feature type="compositionally biased region" description="Gly residues" evidence="1">
    <location>
        <begin position="178"/>
        <end position="189"/>
    </location>
</feature>
<evidence type="ECO:0000313" key="3">
    <source>
        <dbReference type="Proteomes" id="UP001501231"/>
    </source>
</evidence>
<feature type="compositionally biased region" description="Low complexity" evidence="1">
    <location>
        <begin position="192"/>
        <end position="207"/>
    </location>
</feature>
<dbReference type="EMBL" id="BAAARW010000012">
    <property type="protein sequence ID" value="GAA2420031.1"/>
    <property type="molecule type" value="Genomic_DNA"/>
</dbReference>
<feature type="compositionally biased region" description="Low complexity" evidence="1">
    <location>
        <begin position="249"/>
        <end position="261"/>
    </location>
</feature>
<feature type="compositionally biased region" description="Gly residues" evidence="1">
    <location>
        <begin position="311"/>
        <end position="329"/>
    </location>
</feature>